<comment type="caution">
    <text evidence="2">The sequence shown here is derived from an EMBL/GenBank/DDBJ whole genome shotgun (WGS) entry which is preliminary data.</text>
</comment>
<evidence type="ECO:0000313" key="2">
    <source>
        <dbReference type="EMBL" id="PWY75046.1"/>
    </source>
</evidence>
<dbReference type="VEuPathDB" id="FungiDB:BO70DRAFT_431034"/>
<dbReference type="EMBL" id="MSFL01000022">
    <property type="protein sequence ID" value="PWY75046.1"/>
    <property type="molecule type" value="Genomic_DNA"/>
</dbReference>
<organism evidence="2 3">
    <name type="scientific">Aspergillus heteromorphus CBS 117.55</name>
    <dbReference type="NCBI Taxonomy" id="1448321"/>
    <lineage>
        <taxon>Eukaryota</taxon>
        <taxon>Fungi</taxon>
        <taxon>Dikarya</taxon>
        <taxon>Ascomycota</taxon>
        <taxon>Pezizomycotina</taxon>
        <taxon>Eurotiomycetes</taxon>
        <taxon>Eurotiomycetidae</taxon>
        <taxon>Eurotiales</taxon>
        <taxon>Aspergillaceae</taxon>
        <taxon>Aspergillus</taxon>
        <taxon>Aspergillus subgen. Circumdati</taxon>
    </lineage>
</organism>
<evidence type="ECO:0000256" key="1">
    <source>
        <dbReference type="SAM" id="SignalP"/>
    </source>
</evidence>
<dbReference type="AlphaFoldDB" id="A0A317VL50"/>
<feature type="signal peptide" evidence="1">
    <location>
        <begin position="1"/>
        <end position="21"/>
    </location>
</feature>
<proteinExistence type="predicted"/>
<gene>
    <name evidence="2" type="ORF">BO70DRAFT_431034</name>
</gene>
<dbReference type="GeneID" id="37070444"/>
<evidence type="ECO:0000313" key="3">
    <source>
        <dbReference type="Proteomes" id="UP000247233"/>
    </source>
</evidence>
<protein>
    <submittedName>
        <fullName evidence="2">Uncharacterized protein</fullName>
    </submittedName>
</protein>
<feature type="chain" id="PRO_5016287327" evidence="1">
    <location>
        <begin position="22"/>
        <end position="104"/>
    </location>
</feature>
<reference evidence="2 3" key="1">
    <citation type="submission" date="2016-12" db="EMBL/GenBank/DDBJ databases">
        <title>The genomes of Aspergillus section Nigri reveals drivers in fungal speciation.</title>
        <authorList>
            <consortium name="DOE Joint Genome Institute"/>
            <person name="Vesth T.C."/>
            <person name="Nybo J."/>
            <person name="Theobald S."/>
            <person name="Brandl J."/>
            <person name="Frisvad J.C."/>
            <person name="Nielsen K.F."/>
            <person name="Lyhne E.K."/>
            <person name="Kogle M.E."/>
            <person name="Kuo A."/>
            <person name="Riley R."/>
            <person name="Clum A."/>
            <person name="Nolan M."/>
            <person name="Lipzen A."/>
            <person name="Salamov A."/>
            <person name="Henrissat B."/>
            <person name="Wiebenga A."/>
            <person name="De Vries R.P."/>
            <person name="Grigoriev I.V."/>
            <person name="Mortensen U.H."/>
            <person name="Andersen M.R."/>
            <person name="Baker S.E."/>
        </authorList>
    </citation>
    <scope>NUCLEOTIDE SEQUENCE [LARGE SCALE GENOMIC DNA]</scope>
    <source>
        <strain evidence="2 3">CBS 117.55</strain>
    </source>
</reference>
<keyword evidence="1" id="KW-0732">Signal</keyword>
<dbReference type="Proteomes" id="UP000247233">
    <property type="component" value="Unassembled WGS sequence"/>
</dbReference>
<accession>A0A317VL50</accession>
<name>A0A317VL50_9EURO</name>
<dbReference type="RefSeq" id="XP_025397171.1">
    <property type="nucleotide sequence ID" value="XM_025548207.1"/>
</dbReference>
<sequence>MHFSITSIGLVLASLAGSSVATPQGTSGGIEVQVTFYGTSTNQVIEAVPDQCTLSYAMVITDVSVSTGSCNLYSTLDCSGDSQHVGTGRSTVNQMTVSSVRCEL</sequence>
<keyword evidence="3" id="KW-1185">Reference proteome</keyword>